<gene>
    <name evidence="2" type="ORF">LJ755_04555</name>
    <name evidence="3" type="ORF">MUK71_00155</name>
</gene>
<feature type="transmembrane region" description="Helical" evidence="1">
    <location>
        <begin position="232"/>
        <end position="254"/>
    </location>
</feature>
<dbReference type="RefSeq" id="WP_227903143.1">
    <property type="nucleotide sequence ID" value="NZ_CP094984.1"/>
</dbReference>
<dbReference type="InterPro" id="IPR007404">
    <property type="entry name" value="YdjM-like"/>
</dbReference>
<feature type="transmembrane region" description="Helical" evidence="1">
    <location>
        <begin position="109"/>
        <end position="129"/>
    </location>
</feature>
<feature type="transmembrane region" description="Helical" evidence="1">
    <location>
        <begin position="30"/>
        <end position="48"/>
    </location>
</feature>
<dbReference type="EMBL" id="CP094984">
    <property type="protein sequence ID" value="UON92118.1"/>
    <property type="molecule type" value="Genomic_DNA"/>
</dbReference>
<name>A0A9X1M6X9_9MICC</name>
<feature type="transmembrane region" description="Helical" evidence="1">
    <location>
        <begin position="87"/>
        <end position="103"/>
    </location>
</feature>
<keyword evidence="1" id="KW-0472">Membrane</keyword>
<dbReference type="Proteomes" id="UP000829758">
    <property type="component" value="Chromosome"/>
</dbReference>
<keyword evidence="2" id="KW-0378">Hydrolase</keyword>
<dbReference type="Pfam" id="PF04307">
    <property type="entry name" value="YdjM"/>
    <property type="match status" value="2"/>
</dbReference>
<dbReference type="GO" id="GO:0016787">
    <property type="term" value="F:hydrolase activity"/>
    <property type="evidence" value="ECO:0007669"/>
    <property type="project" value="UniProtKB-KW"/>
</dbReference>
<evidence type="ECO:0000256" key="1">
    <source>
        <dbReference type="SAM" id="Phobius"/>
    </source>
</evidence>
<keyword evidence="4" id="KW-1185">Reference proteome</keyword>
<feature type="transmembrane region" description="Helical" evidence="1">
    <location>
        <begin position="163"/>
        <end position="188"/>
    </location>
</feature>
<proteinExistence type="predicted"/>
<evidence type="ECO:0000313" key="3">
    <source>
        <dbReference type="EMBL" id="UON92118.1"/>
    </source>
</evidence>
<keyword evidence="1" id="KW-0812">Transmembrane</keyword>
<protein>
    <submittedName>
        <fullName evidence="2">Metal-dependent hydrolase</fullName>
    </submittedName>
</protein>
<dbReference type="Proteomes" id="UP001155145">
    <property type="component" value="Unassembled WGS sequence"/>
</dbReference>
<sequence>MMGGHHAASGAAAWVAVASTAPHALGWYPVTPLGVVTGALLTAGAALLPDLDHHSGTIAHSLPPVTRILARITETVSGGHRRGTHSLLGLAVFVVLATALGTFTAEVPVFGSVAVGAGILSVLLMGFAFKALKIAGGPGRSWFLALVFSAFIAIYAPENNDWLPVAVGLGVGVHILGDLLTHQGVMVLWPIHIKRPRSLARFPVVNKLWRSSGCFSIPLIGAAGSWREWALMVPVTVYAIFGVTVAALTALTGWSPYA</sequence>
<dbReference type="AlphaFoldDB" id="A0A9X1M6X9"/>
<evidence type="ECO:0000313" key="4">
    <source>
        <dbReference type="Proteomes" id="UP000829758"/>
    </source>
</evidence>
<dbReference type="EMBL" id="JAJFZT010000002">
    <property type="protein sequence ID" value="MCC3272000.1"/>
    <property type="molecule type" value="Genomic_DNA"/>
</dbReference>
<evidence type="ECO:0000313" key="2">
    <source>
        <dbReference type="EMBL" id="MCC3272000.1"/>
    </source>
</evidence>
<accession>A0A9X1M6X9</accession>
<reference evidence="2" key="1">
    <citation type="submission" date="2021-10" db="EMBL/GenBank/DDBJ databases">
        <title>Novel species in genus Arthrobacter.</title>
        <authorList>
            <person name="Liu Y."/>
        </authorList>
    </citation>
    <scope>NUCLEOTIDE SEQUENCE</scope>
    <source>
        <strain evidence="2">Zg-Y462</strain>
        <strain evidence="4">zg-Y462</strain>
    </source>
</reference>
<feature type="transmembrane region" description="Helical" evidence="1">
    <location>
        <begin position="141"/>
        <end position="157"/>
    </location>
</feature>
<keyword evidence="1" id="KW-1133">Transmembrane helix</keyword>
<evidence type="ECO:0000313" key="5">
    <source>
        <dbReference type="Proteomes" id="UP001155145"/>
    </source>
</evidence>
<organism evidence="2 5">
    <name type="scientific">Arthrobacter zhangbolii</name>
    <dbReference type="NCBI Taxonomy" id="2886936"/>
    <lineage>
        <taxon>Bacteria</taxon>
        <taxon>Bacillati</taxon>
        <taxon>Actinomycetota</taxon>
        <taxon>Actinomycetes</taxon>
        <taxon>Micrococcales</taxon>
        <taxon>Micrococcaceae</taxon>
        <taxon>Arthrobacter</taxon>
    </lineage>
</organism>